<protein>
    <submittedName>
        <fullName evidence="2">DHH family phosphoesterase</fullName>
    </submittedName>
</protein>
<dbReference type="PANTHER" id="PTHR30255:SF2">
    <property type="entry name" value="SINGLE-STRANDED-DNA-SPECIFIC EXONUCLEASE RECJ"/>
    <property type="match status" value="1"/>
</dbReference>
<evidence type="ECO:0000259" key="1">
    <source>
        <dbReference type="Pfam" id="PF01368"/>
    </source>
</evidence>
<gene>
    <name evidence="2" type="ORF">HON47_02520</name>
</gene>
<dbReference type="Proteomes" id="UP000722459">
    <property type="component" value="Unassembled WGS sequence"/>
</dbReference>
<dbReference type="Gene3D" id="3.90.1640.30">
    <property type="match status" value="1"/>
</dbReference>
<dbReference type="PANTHER" id="PTHR30255">
    <property type="entry name" value="SINGLE-STRANDED-DNA-SPECIFIC EXONUCLEASE RECJ"/>
    <property type="match status" value="1"/>
</dbReference>
<proteinExistence type="predicted"/>
<name>A0A8T5GET8_9ARCH</name>
<dbReference type="SUPFAM" id="SSF64182">
    <property type="entry name" value="DHH phosphoesterases"/>
    <property type="match status" value="1"/>
</dbReference>
<comment type="caution">
    <text evidence="2">The sequence shown here is derived from an EMBL/GenBank/DDBJ whole genome shotgun (WGS) entry which is preliminary data.</text>
</comment>
<dbReference type="EMBL" id="JABJNZ010000034">
    <property type="protein sequence ID" value="MBT4870422.1"/>
    <property type="molecule type" value="Genomic_DNA"/>
</dbReference>
<dbReference type="InterPro" id="IPR001667">
    <property type="entry name" value="DDH_dom"/>
</dbReference>
<feature type="domain" description="DDH" evidence="1">
    <location>
        <begin position="22"/>
        <end position="152"/>
    </location>
</feature>
<accession>A0A8T5GET8</accession>
<dbReference type="Pfam" id="PF01368">
    <property type="entry name" value="DHH"/>
    <property type="match status" value="1"/>
</dbReference>
<evidence type="ECO:0000313" key="2">
    <source>
        <dbReference type="EMBL" id="MBT4870422.1"/>
    </source>
</evidence>
<dbReference type="InterPro" id="IPR038763">
    <property type="entry name" value="DHH_sf"/>
</dbReference>
<evidence type="ECO:0000313" key="3">
    <source>
        <dbReference type="Proteomes" id="UP000722459"/>
    </source>
</evidence>
<dbReference type="AlphaFoldDB" id="A0A8T5GET8"/>
<organism evidence="2 3">
    <name type="scientific">Candidatus Iainarchaeum sp</name>
    <dbReference type="NCBI Taxonomy" id="3101447"/>
    <lineage>
        <taxon>Archaea</taxon>
        <taxon>Candidatus Iainarchaeota</taxon>
        <taxon>Candidatus Iainarchaeia</taxon>
        <taxon>Candidatus Iainarchaeales</taxon>
        <taxon>Candidatus Iainarchaeaceae</taxon>
        <taxon>Candidatus Iainarchaeum</taxon>
    </lineage>
</organism>
<dbReference type="GO" id="GO:0004527">
    <property type="term" value="F:exonuclease activity"/>
    <property type="evidence" value="ECO:0007669"/>
    <property type="project" value="UniProtKB-KW"/>
</dbReference>
<sequence>MKTIQEVKKEVMDFLELKKAKKVLLVVDDDEDGMTSAFQMKKFLEESEQKVTLHFNEKRSIAPGAINEEEEFLELVKSDDSKLIIFCDLNEEIASQKLGLIDSKIKVLIIDHHPTPKEFLIKNELMVVKPGDFSNKTPANYSATKVIFDLFNIDAIAALIGVVGDSSLGDWEEFGEKIMQENSVSLEQVTRLANVIKSIVSNYGSRKKELFEFVYEKGSFVSLLGSEYEELAKQFEELIESERKRYSTDLEKEKDVELVFFETKKGLPSKLSNVLSKENKETLIVYSKSDYIKGSVRRADFKVDSGALIKYAIMNSKLAKGGGHIPAGGFSCPADYFDEFKSRAAEFMKIQNTN</sequence>
<dbReference type="Gene3D" id="3.10.310.30">
    <property type="match status" value="1"/>
</dbReference>
<reference evidence="2" key="1">
    <citation type="journal article" date="2021" name="ISME J.">
        <title>Mercury methylation by metabolically versatile and cosmopolitan marine bacteria.</title>
        <authorList>
            <person name="Lin H."/>
            <person name="Ascher D.B."/>
            <person name="Myung Y."/>
            <person name="Lamborg C.H."/>
            <person name="Hallam S.J."/>
            <person name="Gionfriddo C.M."/>
            <person name="Holt K.E."/>
            <person name="Moreau J.W."/>
        </authorList>
    </citation>
    <scope>NUCLEOTIDE SEQUENCE</scope>
    <source>
        <strain evidence="2">SI075_bin30</strain>
    </source>
</reference>
<dbReference type="InterPro" id="IPR051673">
    <property type="entry name" value="SSDNA_exonuclease_RecJ"/>
</dbReference>